<keyword evidence="3" id="KW-0732">Signal</keyword>
<dbReference type="PANTHER" id="PTHR46698:SF4">
    <property type="entry name" value="CROSSVEINLESS 2"/>
    <property type="match status" value="1"/>
</dbReference>
<dbReference type="InterPro" id="IPR001007">
    <property type="entry name" value="VWF_dom"/>
</dbReference>
<protein>
    <submittedName>
        <fullName evidence="7">VWFC domain-containing protein</fullName>
    </submittedName>
</protein>
<comment type="subcellular location">
    <subcellularLocation>
        <location evidence="1">Secreted</location>
    </subcellularLocation>
</comment>
<evidence type="ECO:0000313" key="7">
    <source>
        <dbReference type="WBParaSite" id="SMUV_0000320101-mRNA-1"/>
    </source>
</evidence>
<organism evidence="6 7">
    <name type="scientific">Syphacia muris</name>
    <dbReference type="NCBI Taxonomy" id="451379"/>
    <lineage>
        <taxon>Eukaryota</taxon>
        <taxon>Metazoa</taxon>
        <taxon>Ecdysozoa</taxon>
        <taxon>Nematoda</taxon>
        <taxon>Chromadorea</taxon>
        <taxon>Rhabditida</taxon>
        <taxon>Spirurina</taxon>
        <taxon>Oxyuridomorpha</taxon>
        <taxon>Oxyuroidea</taxon>
        <taxon>Oxyuridae</taxon>
        <taxon>Syphacia</taxon>
    </lineage>
</organism>
<reference evidence="7" key="1">
    <citation type="submission" date="2017-02" db="UniProtKB">
        <authorList>
            <consortium name="WormBaseParasite"/>
        </authorList>
    </citation>
    <scope>IDENTIFICATION</scope>
</reference>
<dbReference type="STRING" id="451379.A0A0N5AFX8"/>
<evidence type="ECO:0000256" key="3">
    <source>
        <dbReference type="ARBA" id="ARBA00022729"/>
    </source>
</evidence>
<feature type="domain" description="VWFD" evidence="5">
    <location>
        <begin position="282"/>
        <end position="508"/>
    </location>
</feature>
<dbReference type="WBParaSite" id="SMUV_0000320101-mRNA-1">
    <property type="protein sequence ID" value="SMUV_0000320101-mRNA-1"/>
    <property type="gene ID" value="SMUV_0000320101"/>
</dbReference>
<evidence type="ECO:0000313" key="6">
    <source>
        <dbReference type="Proteomes" id="UP000046393"/>
    </source>
</evidence>
<dbReference type="InterPro" id="IPR052424">
    <property type="entry name" value="Kielin_Chordin-BMP_Reg"/>
</dbReference>
<dbReference type="SMART" id="SM00216">
    <property type="entry name" value="VWD"/>
    <property type="match status" value="1"/>
</dbReference>
<dbReference type="SUPFAM" id="SSF57603">
    <property type="entry name" value="FnI-like domain"/>
    <property type="match status" value="2"/>
</dbReference>
<dbReference type="GO" id="GO:0005576">
    <property type="term" value="C:extracellular region"/>
    <property type="evidence" value="ECO:0007669"/>
    <property type="project" value="UniProtKB-SubCell"/>
</dbReference>
<dbReference type="InterPro" id="IPR001846">
    <property type="entry name" value="VWF_type-D"/>
</dbReference>
<evidence type="ECO:0000256" key="1">
    <source>
        <dbReference type="ARBA" id="ARBA00004613"/>
    </source>
</evidence>
<evidence type="ECO:0000256" key="2">
    <source>
        <dbReference type="ARBA" id="ARBA00022525"/>
    </source>
</evidence>
<evidence type="ECO:0000259" key="4">
    <source>
        <dbReference type="PROSITE" id="PS50184"/>
    </source>
</evidence>
<dbReference type="AlphaFoldDB" id="A0A0N5AFX8"/>
<dbReference type="Pfam" id="PF00094">
    <property type="entry name" value="VWD"/>
    <property type="match status" value="2"/>
</dbReference>
<dbReference type="PROSITE" id="PS51233">
    <property type="entry name" value="VWFD"/>
    <property type="match status" value="1"/>
</dbReference>
<keyword evidence="6" id="KW-1185">Reference proteome</keyword>
<sequence length="517" mass="59273">NSIVVCTFEKCKPPPKHCYAVKLPNSCCPKCLSCLYLDKEYENNQVWHDAQRPCLKYSCKVSGSYGLLCYFLLTNGKLDSINVRLLQDGIITSWRNKCIHYCQKAIRISTYCCLLCEKPLLTTDPCIVCESVLGFYYHCYRVGCPVLNCSTEQQIHLPNQCCPQCKSYPKRILKLDSNSRSYNSSCILQNKQIDHNQTVNIDQCTKCHCRNGVIFCQRFSHIVPNSLDGAYWNSENCTVCRCNGGKVRCHKQNCKWKDRCPIGRVIKHKNNSCCNTCEFAEGTCSIFGDPHYITFDRMGYSFHGKCSYILSQSCTKKGNSKRIPKFTIVAQNPNYSQKQRIQYISVFVTTRSRQNYIIHLLPNKRENWERSYGNNMVIAMVIAMDIMEKYFVVKSYKALALENLTVCEGHRRIATPFKRQDRFLDYKIYEDPVNSNIILSLNTLGVKVSWDGGSYVEIVLAKRHQSNVCGLCGNFNGNANDDLLPRHGPVQTSVAKFVKSWQYGSQCHTKLESQRLC</sequence>
<keyword evidence="2" id="KW-0964">Secreted</keyword>
<feature type="domain" description="VWFC" evidence="4">
    <location>
        <begin position="228"/>
        <end position="278"/>
    </location>
</feature>
<dbReference type="Proteomes" id="UP000046393">
    <property type="component" value="Unplaced"/>
</dbReference>
<accession>A0A0N5AFX8</accession>
<name>A0A0N5AFX8_9BILA</name>
<dbReference type="Gene3D" id="2.10.70.10">
    <property type="entry name" value="Complement Module, domain 1"/>
    <property type="match status" value="1"/>
</dbReference>
<proteinExistence type="predicted"/>
<evidence type="ECO:0000259" key="5">
    <source>
        <dbReference type="PROSITE" id="PS51233"/>
    </source>
</evidence>
<dbReference type="PROSITE" id="PS50184">
    <property type="entry name" value="VWFC_2"/>
    <property type="match status" value="1"/>
</dbReference>
<dbReference type="Gene3D" id="6.20.200.20">
    <property type="match status" value="2"/>
</dbReference>
<dbReference type="PANTHER" id="PTHR46698">
    <property type="entry name" value="CROSSVEINLESS 2"/>
    <property type="match status" value="1"/>
</dbReference>